<dbReference type="GO" id="GO:0005634">
    <property type="term" value="C:nucleus"/>
    <property type="evidence" value="ECO:0007669"/>
    <property type="project" value="UniProtKB-SubCell"/>
</dbReference>
<evidence type="ECO:0000259" key="7">
    <source>
        <dbReference type="PROSITE" id="PS50174"/>
    </source>
</evidence>
<proteinExistence type="predicted"/>
<protein>
    <submittedName>
        <fullName evidence="8">G-patch-domain-containing protein</fullName>
    </submittedName>
</protein>
<feature type="region of interest" description="Disordered" evidence="5">
    <location>
        <begin position="28"/>
        <end position="72"/>
    </location>
</feature>
<keyword evidence="4" id="KW-0863">Zinc-finger</keyword>
<dbReference type="GO" id="GO:0000398">
    <property type="term" value="P:mRNA splicing, via spliceosome"/>
    <property type="evidence" value="ECO:0007669"/>
    <property type="project" value="TreeGrafter"/>
</dbReference>
<accession>A0A2G4SZA3</accession>
<keyword evidence="4" id="KW-0479">Metal-binding</keyword>
<evidence type="ECO:0000256" key="3">
    <source>
        <dbReference type="ARBA" id="ARBA00023242"/>
    </source>
</evidence>
<dbReference type="GO" id="GO:0008270">
    <property type="term" value="F:zinc ion binding"/>
    <property type="evidence" value="ECO:0007669"/>
    <property type="project" value="UniProtKB-KW"/>
</dbReference>
<dbReference type="PROSITE" id="PS50174">
    <property type="entry name" value="G_PATCH"/>
    <property type="match status" value="1"/>
</dbReference>
<keyword evidence="9" id="KW-1185">Reference proteome</keyword>
<feature type="domain" description="C2H2-type" evidence="6">
    <location>
        <begin position="108"/>
        <end position="138"/>
    </location>
</feature>
<comment type="subcellular location">
    <subcellularLocation>
        <location evidence="1">Nucleus</location>
    </subcellularLocation>
</comment>
<dbReference type="Pfam" id="PF01585">
    <property type="entry name" value="G-patch"/>
    <property type="match status" value="1"/>
</dbReference>
<dbReference type="PANTHER" id="PTHR13948">
    <property type="entry name" value="RNA-BINDING PROTEIN"/>
    <property type="match status" value="1"/>
</dbReference>
<dbReference type="STRING" id="1340429.A0A2G4SZA3"/>
<feature type="compositionally biased region" description="Low complexity" evidence="5">
    <location>
        <begin position="28"/>
        <end position="38"/>
    </location>
</feature>
<feature type="domain" description="G-patch" evidence="7">
    <location>
        <begin position="217"/>
        <end position="262"/>
    </location>
</feature>
<reference evidence="8 9" key="1">
    <citation type="journal article" date="2016" name="Proc. Natl. Acad. Sci. U.S.A.">
        <title>Lipid metabolic changes in an early divergent fungus govern the establishment of a mutualistic symbiosis with endobacteria.</title>
        <authorList>
            <person name="Lastovetsky O.A."/>
            <person name="Gaspar M.L."/>
            <person name="Mondo S.J."/>
            <person name="LaButti K.M."/>
            <person name="Sandor L."/>
            <person name="Grigoriev I.V."/>
            <person name="Henry S.A."/>
            <person name="Pawlowska T.E."/>
        </authorList>
    </citation>
    <scope>NUCLEOTIDE SEQUENCE [LARGE SCALE GENOMIC DNA]</scope>
    <source>
        <strain evidence="8 9">ATCC 52813</strain>
    </source>
</reference>
<evidence type="ECO:0000256" key="4">
    <source>
        <dbReference type="PROSITE-ProRule" id="PRU00042"/>
    </source>
</evidence>
<evidence type="ECO:0000256" key="2">
    <source>
        <dbReference type="ARBA" id="ARBA00022884"/>
    </source>
</evidence>
<evidence type="ECO:0000256" key="5">
    <source>
        <dbReference type="SAM" id="MobiDB-lite"/>
    </source>
</evidence>
<organism evidence="8 9">
    <name type="scientific">Rhizopus microsporus ATCC 52813</name>
    <dbReference type="NCBI Taxonomy" id="1340429"/>
    <lineage>
        <taxon>Eukaryota</taxon>
        <taxon>Fungi</taxon>
        <taxon>Fungi incertae sedis</taxon>
        <taxon>Mucoromycota</taxon>
        <taxon>Mucoromycotina</taxon>
        <taxon>Mucoromycetes</taxon>
        <taxon>Mucorales</taxon>
        <taxon>Mucorineae</taxon>
        <taxon>Rhizopodaceae</taxon>
        <taxon>Rhizopus</taxon>
    </lineage>
</organism>
<dbReference type="PROSITE" id="PS50157">
    <property type="entry name" value="ZINC_FINGER_C2H2_2"/>
    <property type="match status" value="1"/>
</dbReference>
<dbReference type="InterPro" id="IPR013087">
    <property type="entry name" value="Znf_C2H2_type"/>
</dbReference>
<dbReference type="AlphaFoldDB" id="A0A2G4SZA3"/>
<dbReference type="SMART" id="SM00443">
    <property type="entry name" value="G_patch"/>
    <property type="match status" value="1"/>
</dbReference>
<feature type="compositionally biased region" description="Basic and acidic residues" evidence="5">
    <location>
        <begin position="163"/>
        <end position="176"/>
    </location>
</feature>
<dbReference type="Gene3D" id="3.30.160.60">
    <property type="entry name" value="Classic Zinc Finger"/>
    <property type="match status" value="1"/>
</dbReference>
<dbReference type="PANTHER" id="PTHR13948:SF3">
    <property type="entry name" value="FI21118P1"/>
    <property type="match status" value="1"/>
</dbReference>
<dbReference type="RefSeq" id="XP_023467810.1">
    <property type="nucleotide sequence ID" value="XM_023610707.1"/>
</dbReference>
<evidence type="ECO:0000259" key="6">
    <source>
        <dbReference type="PROSITE" id="PS50157"/>
    </source>
</evidence>
<dbReference type="Proteomes" id="UP000242254">
    <property type="component" value="Unassembled WGS sequence"/>
</dbReference>
<dbReference type="Pfam" id="PF23217">
    <property type="entry name" value="DUF7066"/>
    <property type="match status" value="1"/>
</dbReference>
<keyword evidence="2" id="KW-0694">RNA-binding</keyword>
<dbReference type="GeneID" id="35441697"/>
<sequence length="262" mass="30102">MFDQPQQPQQQQKKPNFKFVIRSKIESTTNTTSIASSSHEQDNKPIEIKKEITLEQPKRKRPATTTDNTSVKKIHTQLERWNKKHLELKEEKEHEEQARVHYADLSSLTCILCQRKFKSKSDLERHQQLSELHKNNLNDPVAVNKAMLKLSFLKDDVDEQQQEETKYRNRAAERRQAYGQPEKPILSPPSTPRHMHPPRDISISHVLQASMDKPISEDNKGAQMLLNMGWRKGEGLGKNRSGIVDPVKAQQYGQGSGIGKSL</sequence>
<dbReference type="EMBL" id="KZ303846">
    <property type="protein sequence ID" value="PHZ14102.1"/>
    <property type="molecule type" value="Genomic_DNA"/>
</dbReference>
<keyword evidence="3" id="KW-0539">Nucleus</keyword>
<feature type="region of interest" description="Disordered" evidence="5">
    <location>
        <begin position="160"/>
        <end position="199"/>
    </location>
</feature>
<keyword evidence="4" id="KW-0862">Zinc</keyword>
<dbReference type="InterPro" id="IPR055494">
    <property type="entry name" value="DUF7066"/>
</dbReference>
<gene>
    <name evidence="8" type="ORF">RHIMIDRAFT_250262</name>
</gene>
<evidence type="ECO:0000313" key="9">
    <source>
        <dbReference type="Proteomes" id="UP000242254"/>
    </source>
</evidence>
<feature type="compositionally biased region" description="Basic and acidic residues" evidence="5">
    <location>
        <begin position="39"/>
        <end position="57"/>
    </location>
</feature>
<dbReference type="GO" id="GO:0003723">
    <property type="term" value="F:RNA binding"/>
    <property type="evidence" value="ECO:0007669"/>
    <property type="project" value="UniProtKB-KW"/>
</dbReference>
<dbReference type="InterPro" id="IPR000467">
    <property type="entry name" value="G_patch_dom"/>
</dbReference>
<evidence type="ECO:0000256" key="1">
    <source>
        <dbReference type="ARBA" id="ARBA00004123"/>
    </source>
</evidence>
<name>A0A2G4SZA3_RHIZD</name>
<evidence type="ECO:0000313" key="8">
    <source>
        <dbReference type="EMBL" id="PHZ14102.1"/>
    </source>
</evidence>